<dbReference type="InterPro" id="IPR041588">
    <property type="entry name" value="Integrase_H2C2"/>
</dbReference>
<evidence type="ECO:0000259" key="2">
    <source>
        <dbReference type="Pfam" id="PF17921"/>
    </source>
</evidence>
<dbReference type="EMBL" id="JABXBU010000002">
    <property type="protein sequence ID" value="KAF8794364.1"/>
    <property type="molecule type" value="Genomic_DNA"/>
</dbReference>
<feature type="transmembrane region" description="Helical" evidence="1">
    <location>
        <begin position="312"/>
        <end position="342"/>
    </location>
</feature>
<dbReference type="Gene3D" id="3.30.420.10">
    <property type="entry name" value="Ribonuclease H-like superfamily/Ribonuclease H"/>
    <property type="match status" value="1"/>
</dbReference>
<keyword evidence="4" id="KW-1185">Reference proteome</keyword>
<evidence type="ECO:0000313" key="3">
    <source>
        <dbReference type="EMBL" id="KAF8794364.1"/>
    </source>
</evidence>
<evidence type="ECO:0000313" key="4">
    <source>
        <dbReference type="Proteomes" id="UP000807504"/>
    </source>
</evidence>
<feature type="domain" description="Integrase zinc-binding" evidence="2">
    <location>
        <begin position="214"/>
        <end position="264"/>
    </location>
</feature>
<dbReference type="AlphaFoldDB" id="A0A8T0FT88"/>
<dbReference type="Proteomes" id="UP000807504">
    <property type="component" value="Unassembled WGS sequence"/>
</dbReference>
<dbReference type="GO" id="GO:0003676">
    <property type="term" value="F:nucleic acid binding"/>
    <property type="evidence" value="ECO:0007669"/>
    <property type="project" value="InterPro"/>
</dbReference>
<proteinExistence type="predicted"/>
<reference evidence="3" key="2">
    <citation type="submission" date="2020-06" db="EMBL/GenBank/DDBJ databases">
        <authorList>
            <person name="Sheffer M."/>
        </authorList>
    </citation>
    <scope>NUCLEOTIDE SEQUENCE</scope>
</reference>
<gene>
    <name evidence="3" type="ORF">HNY73_002352</name>
</gene>
<dbReference type="PANTHER" id="PTHR47331:SF1">
    <property type="entry name" value="GAG-LIKE PROTEIN"/>
    <property type="match status" value="1"/>
</dbReference>
<keyword evidence="1" id="KW-0472">Membrane</keyword>
<dbReference type="SUPFAM" id="SSF53098">
    <property type="entry name" value="Ribonuclease H-like"/>
    <property type="match status" value="1"/>
</dbReference>
<dbReference type="Pfam" id="PF17921">
    <property type="entry name" value="Integrase_H2C2"/>
    <property type="match status" value="1"/>
</dbReference>
<dbReference type="Pfam" id="PF05380">
    <property type="entry name" value="Peptidase_A17"/>
    <property type="match status" value="1"/>
</dbReference>
<evidence type="ECO:0000256" key="1">
    <source>
        <dbReference type="SAM" id="Phobius"/>
    </source>
</evidence>
<protein>
    <recommendedName>
        <fullName evidence="2">Integrase zinc-binding domain-containing protein</fullName>
    </recommendedName>
</protein>
<dbReference type="InterPro" id="IPR008042">
    <property type="entry name" value="Retrotrans_Pao"/>
</dbReference>
<dbReference type="InterPro" id="IPR036397">
    <property type="entry name" value="RNaseH_sf"/>
</dbReference>
<comment type="caution">
    <text evidence="3">The sequence shown here is derived from an EMBL/GenBank/DDBJ whole genome shotgun (WGS) entry which is preliminary data.</text>
</comment>
<accession>A0A8T0FT88</accession>
<dbReference type="InterPro" id="IPR012337">
    <property type="entry name" value="RNaseH-like_sf"/>
</dbReference>
<keyword evidence="1" id="KW-0812">Transmembrane</keyword>
<reference evidence="3" key="1">
    <citation type="journal article" date="2020" name="bioRxiv">
        <title>Chromosome-level reference genome of the European wasp spider Argiope bruennichi: a resource for studies on range expansion and evolutionary adaptation.</title>
        <authorList>
            <person name="Sheffer M.M."/>
            <person name="Hoppe A."/>
            <person name="Krehenwinkel H."/>
            <person name="Uhl G."/>
            <person name="Kuss A.W."/>
            <person name="Jensen L."/>
            <person name="Jensen C."/>
            <person name="Gillespie R.G."/>
            <person name="Hoff K.J."/>
            <person name="Prost S."/>
        </authorList>
    </citation>
    <scope>NUCLEOTIDE SEQUENCE</scope>
</reference>
<organism evidence="3 4">
    <name type="scientific">Argiope bruennichi</name>
    <name type="common">Wasp spider</name>
    <name type="synonym">Aranea bruennichi</name>
    <dbReference type="NCBI Taxonomy" id="94029"/>
    <lineage>
        <taxon>Eukaryota</taxon>
        <taxon>Metazoa</taxon>
        <taxon>Ecdysozoa</taxon>
        <taxon>Arthropoda</taxon>
        <taxon>Chelicerata</taxon>
        <taxon>Arachnida</taxon>
        <taxon>Araneae</taxon>
        <taxon>Araneomorphae</taxon>
        <taxon>Entelegynae</taxon>
        <taxon>Araneoidea</taxon>
        <taxon>Araneidae</taxon>
        <taxon>Argiope</taxon>
    </lineage>
</organism>
<sequence length="424" mass="47648">MKHHISKFEAERPDSVSMLNSGSYVDDLHFGADSVMEAFALSSDDVTVLRSGGFNLRKLRFDNSDLRALWVKNGFCESEEEGVELKVLGLNWNPDKDVLSLEVKVLADSSGGFSNTKRCVLQTAARIFDPVGLTAPFVVRIKCLLQEIWEREGCIFERNSVLEKGNVLSAGKLIQLNPFLDSKGLLRVGGRNGNSSLPANVKHPLILPKQHPVTTMIIRLYHLKYLHAAVQSVHSAIRQAYWILGARSFIRKFVRNCVICARFRAEFSRQIMIDLPASRVIPGRVFLRAGADFCGSFLITPRRGRGVRPVKMYILAFVCFITKVVLLELVSGLSTDAFLAFFKRFVGHRKNPAEIFSDCGTNFVRAKHVLKLWSSETIGRYLAYEDVVWRTNVLSASHFGGLWKCVCEIDEVLFEASNKMSNPE</sequence>
<dbReference type="PANTHER" id="PTHR47331">
    <property type="entry name" value="PHD-TYPE DOMAIN-CONTAINING PROTEIN"/>
    <property type="match status" value="1"/>
</dbReference>
<keyword evidence="1" id="KW-1133">Transmembrane helix</keyword>
<dbReference type="Gene3D" id="1.10.340.70">
    <property type="match status" value="1"/>
</dbReference>
<name>A0A8T0FT88_ARGBR</name>